<keyword evidence="2" id="KW-1185">Reference proteome</keyword>
<dbReference type="RefSeq" id="XP_020072363.1">
    <property type="nucleotide sequence ID" value="XM_020217708.1"/>
</dbReference>
<accession>A0A1E4S721</accession>
<proteinExistence type="predicted"/>
<organism evidence="1 2">
    <name type="scientific">Cyberlindnera jadinii (strain ATCC 18201 / CBS 1600 / BCRC 20928 / JCM 3617 / NBRC 0987 / NRRL Y-1542)</name>
    <name type="common">Torula yeast</name>
    <name type="synonym">Candida utilis</name>
    <dbReference type="NCBI Taxonomy" id="983966"/>
    <lineage>
        <taxon>Eukaryota</taxon>
        <taxon>Fungi</taxon>
        <taxon>Dikarya</taxon>
        <taxon>Ascomycota</taxon>
        <taxon>Saccharomycotina</taxon>
        <taxon>Saccharomycetes</taxon>
        <taxon>Phaffomycetales</taxon>
        <taxon>Phaffomycetaceae</taxon>
        <taxon>Cyberlindnera</taxon>
    </lineage>
</organism>
<dbReference type="Proteomes" id="UP000094389">
    <property type="component" value="Unassembled WGS sequence"/>
</dbReference>
<sequence>MYKGVWAGWQWLCLQISLGQPRREGQILELHRLRQAALFAHLLSPPLQSSTGLLIVKGNYATWLRSMHTLA</sequence>
<reference evidence="1 2" key="1">
    <citation type="journal article" date="2016" name="Proc. Natl. Acad. Sci. U.S.A.">
        <title>Comparative genomics of biotechnologically important yeasts.</title>
        <authorList>
            <person name="Riley R."/>
            <person name="Haridas S."/>
            <person name="Wolfe K.H."/>
            <person name="Lopes M.R."/>
            <person name="Hittinger C.T."/>
            <person name="Goeker M."/>
            <person name="Salamov A.A."/>
            <person name="Wisecaver J.H."/>
            <person name="Long T.M."/>
            <person name="Calvey C.H."/>
            <person name="Aerts A.L."/>
            <person name="Barry K.W."/>
            <person name="Choi C."/>
            <person name="Clum A."/>
            <person name="Coughlan A.Y."/>
            <person name="Deshpande S."/>
            <person name="Douglass A.P."/>
            <person name="Hanson S.J."/>
            <person name="Klenk H.-P."/>
            <person name="LaButti K.M."/>
            <person name="Lapidus A."/>
            <person name="Lindquist E.A."/>
            <person name="Lipzen A.M."/>
            <person name="Meier-Kolthoff J.P."/>
            <person name="Ohm R.A."/>
            <person name="Otillar R.P."/>
            <person name="Pangilinan J.L."/>
            <person name="Peng Y."/>
            <person name="Rokas A."/>
            <person name="Rosa C.A."/>
            <person name="Scheuner C."/>
            <person name="Sibirny A.A."/>
            <person name="Slot J.C."/>
            <person name="Stielow J.B."/>
            <person name="Sun H."/>
            <person name="Kurtzman C.P."/>
            <person name="Blackwell M."/>
            <person name="Grigoriev I.V."/>
            <person name="Jeffries T.W."/>
        </authorList>
    </citation>
    <scope>NUCLEOTIDE SEQUENCE [LARGE SCALE GENOMIC DNA]</scope>
    <source>
        <strain evidence="2">ATCC 18201 / CBS 1600 / BCRC 20928 / JCM 3617 / NBRC 0987 / NRRL Y-1542</strain>
    </source>
</reference>
<dbReference type="AlphaFoldDB" id="A0A1E4S721"/>
<name>A0A1E4S721_CYBJN</name>
<dbReference type="EMBL" id="KV453926">
    <property type="protein sequence ID" value="ODV75324.1"/>
    <property type="molecule type" value="Genomic_DNA"/>
</dbReference>
<gene>
    <name evidence="1" type="ORF">CYBJADRAFT_44727</name>
</gene>
<dbReference type="GeneID" id="30992104"/>
<protein>
    <submittedName>
        <fullName evidence="1">Uncharacterized protein</fullName>
    </submittedName>
</protein>
<evidence type="ECO:0000313" key="1">
    <source>
        <dbReference type="EMBL" id="ODV75324.1"/>
    </source>
</evidence>
<evidence type="ECO:0000313" key="2">
    <source>
        <dbReference type="Proteomes" id="UP000094389"/>
    </source>
</evidence>